<name>A0A2J6SJG5_9HELO</name>
<dbReference type="EMBL" id="KZ613912">
    <property type="protein sequence ID" value="PMD50922.1"/>
    <property type="molecule type" value="Genomic_DNA"/>
</dbReference>
<organism evidence="5 6">
    <name type="scientific">Hyaloscypha bicolor E</name>
    <dbReference type="NCBI Taxonomy" id="1095630"/>
    <lineage>
        <taxon>Eukaryota</taxon>
        <taxon>Fungi</taxon>
        <taxon>Dikarya</taxon>
        <taxon>Ascomycota</taxon>
        <taxon>Pezizomycotina</taxon>
        <taxon>Leotiomycetes</taxon>
        <taxon>Helotiales</taxon>
        <taxon>Hyaloscyphaceae</taxon>
        <taxon>Hyaloscypha</taxon>
        <taxon>Hyaloscypha bicolor</taxon>
    </lineage>
</organism>
<dbReference type="InterPro" id="IPR036770">
    <property type="entry name" value="Ankyrin_rpt-contain_sf"/>
</dbReference>
<keyword evidence="1" id="KW-0677">Repeat</keyword>
<dbReference type="PROSITE" id="PS50088">
    <property type="entry name" value="ANK_REPEAT"/>
    <property type="match status" value="1"/>
</dbReference>
<dbReference type="InterPro" id="IPR050776">
    <property type="entry name" value="Ank_Repeat/CDKN_Inhibitor"/>
</dbReference>
<evidence type="ECO:0000313" key="6">
    <source>
        <dbReference type="Proteomes" id="UP000235371"/>
    </source>
</evidence>
<reference evidence="5 6" key="1">
    <citation type="submission" date="2016-04" db="EMBL/GenBank/DDBJ databases">
        <title>A degradative enzymes factory behind the ericoid mycorrhizal symbiosis.</title>
        <authorList>
            <consortium name="DOE Joint Genome Institute"/>
            <person name="Martino E."/>
            <person name="Morin E."/>
            <person name="Grelet G."/>
            <person name="Kuo A."/>
            <person name="Kohler A."/>
            <person name="Daghino S."/>
            <person name="Barry K."/>
            <person name="Choi C."/>
            <person name="Cichocki N."/>
            <person name="Clum A."/>
            <person name="Copeland A."/>
            <person name="Hainaut M."/>
            <person name="Haridas S."/>
            <person name="Labutti K."/>
            <person name="Lindquist E."/>
            <person name="Lipzen A."/>
            <person name="Khouja H.-R."/>
            <person name="Murat C."/>
            <person name="Ohm R."/>
            <person name="Olson A."/>
            <person name="Spatafora J."/>
            <person name="Veneault-Fourrey C."/>
            <person name="Henrissat B."/>
            <person name="Grigoriev I."/>
            <person name="Martin F."/>
            <person name="Perotto S."/>
        </authorList>
    </citation>
    <scope>NUCLEOTIDE SEQUENCE [LARGE SCALE GENOMIC DNA]</scope>
    <source>
        <strain evidence="5 6">E</strain>
    </source>
</reference>
<dbReference type="SUPFAM" id="SSF48403">
    <property type="entry name" value="Ankyrin repeat"/>
    <property type="match status" value="1"/>
</dbReference>
<protein>
    <submittedName>
        <fullName evidence="5">Ankyrin</fullName>
    </submittedName>
</protein>
<gene>
    <name evidence="5" type="ORF">K444DRAFT_221515</name>
</gene>
<feature type="compositionally biased region" description="Pro residues" evidence="4">
    <location>
        <begin position="48"/>
        <end position="70"/>
    </location>
</feature>
<dbReference type="InParanoid" id="A0A2J6SJG5"/>
<dbReference type="PANTHER" id="PTHR24201">
    <property type="entry name" value="ANK_REP_REGION DOMAIN-CONTAINING PROTEIN"/>
    <property type="match status" value="1"/>
</dbReference>
<dbReference type="GeneID" id="36579227"/>
<evidence type="ECO:0000256" key="3">
    <source>
        <dbReference type="PROSITE-ProRule" id="PRU00023"/>
    </source>
</evidence>
<proteinExistence type="predicted"/>
<dbReference type="PROSITE" id="PS50297">
    <property type="entry name" value="ANK_REP_REGION"/>
    <property type="match status" value="1"/>
</dbReference>
<dbReference type="RefSeq" id="XP_024727826.1">
    <property type="nucleotide sequence ID" value="XM_024871145.1"/>
</dbReference>
<evidence type="ECO:0000313" key="5">
    <source>
        <dbReference type="EMBL" id="PMD50922.1"/>
    </source>
</evidence>
<dbReference type="Gene3D" id="1.25.40.20">
    <property type="entry name" value="Ankyrin repeat-containing domain"/>
    <property type="match status" value="1"/>
</dbReference>
<feature type="region of interest" description="Disordered" evidence="4">
    <location>
        <begin position="1"/>
        <end position="135"/>
    </location>
</feature>
<dbReference type="AlphaFoldDB" id="A0A2J6SJG5"/>
<evidence type="ECO:0000256" key="2">
    <source>
        <dbReference type="ARBA" id="ARBA00023043"/>
    </source>
</evidence>
<evidence type="ECO:0000256" key="1">
    <source>
        <dbReference type="ARBA" id="ARBA00022737"/>
    </source>
</evidence>
<dbReference type="Proteomes" id="UP000235371">
    <property type="component" value="Unassembled WGS sequence"/>
</dbReference>
<keyword evidence="2 3" id="KW-0040">ANK repeat</keyword>
<dbReference type="OrthoDB" id="194358at2759"/>
<dbReference type="PANTHER" id="PTHR24201:SF15">
    <property type="entry name" value="ANKYRIN REPEAT DOMAIN-CONTAINING PROTEIN 66"/>
    <property type="match status" value="1"/>
</dbReference>
<dbReference type="SMART" id="SM00248">
    <property type="entry name" value="ANK"/>
    <property type="match status" value="3"/>
</dbReference>
<dbReference type="Pfam" id="PF12796">
    <property type="entry name" value="Ank_2"/>
    <property type="match status" value="1"/>
</dbReference>
<evidence type="ECO:0000256" key="4">
    <source>
        <dbReference type="SAM" id="MobiDB-lite"/>
    </source>
</evidence>
<accession>A0A2J6SJG5</accession>
<feature type="repeat" description="ANK" evidence="3">
    <location>
        <begin position="242"/>
        <end position="274"/>
    </location>
</feature>
<keyword evidence="6" id="KW-1185">Reference proteome</keyword>
<dbReference type="InterPro" id="IPR002110">
    <property type="entry name" value="Ankyrin_rpt"/>
</dbReference>
<sequence length="281" mass="29412">MLAAKLESPGSSTVAPTHPPPQPLHPSAFPSGPSQGGAQAYNPTYQTPQPPAGPPPGWQGIPPPQQPQPAQPVQRKPIAPSGSPPGLAIVGAEQKNTPPPTGPPGVTVHAESDPKTPTALSEQPPPASTISDIVTPSLSEMTITDKGPTDPWKIVRVNADPSKMPRRTPPQTVSTNVALARTLVSAVSTSKHSMVEQLLNRGVSPNLEGDRIALVEAVAQNDLTSLRLLLEFGADPNLKPTDGFPALRYACQRGQEEAARLLLSYGADPNIKSKGSLFVRS</sequence>